<dbReference type="GO" id="GO:0032259">
    <property type="term" value="P:methylation"/>
    <property type="evidence" value="ECO:0007669"/>
    <property type="project" value="UniProtKB-KW"/>
</dbReference>
<dbReference type="InterPro" id="IPR052514">
    <property type="entry name" value="SAM-dependent_MTase"/>
</dbReference>
<keyword evidence="2" id="KW-0808">Transferase</keyword>
<dbReference type="InterPro" id="IPR029063">
    <property type="entry name" value="SAM-dependent_MTases_sf"/>
</dbReference>
<dbReference type="GeneID" id="61055133"/>
<dbReference type="EMBL" id="QGGH01000013">
    <property type="protein sequence ID" value="PWJ87932.1"/>
    <property type="molecule type" value="Genomic_DNA"/>
</dbReference>
<feature type="domain" description="Methyltransferase FkbM" evidence="1">
    <location>
        <begin position="75"/>
        <end position="210"/>
    </location>
</feature>
<dbReference type="RefSeq" id="WP_109670904.1">
    <property type="nucleotide sequence ID" value="NZ_QGGH01000013.1"/>
</dbReference>
<evidence type="ECO:0000313" key="3">
    <source>
        <dbReference type="Proteomes" id="UP000245631"/>
    </source>
</evidence>
<dbReference type="PANTHER" id="PTHR34203:SF15">
    <property type="entry name" value="SLL1173 PROTEIN"/>
    <property type="match status" value="1"/>
</dbReference>
<dbReference type="Pfam" id="PF05050">
    <property type="entry name" value="Methyltransf_21"/>
    <property type="match status" value="1"/>
</dbReference>
<evidence type="ECO:0000259" key="1">
    <source>
        <dbReference type="Pfam" id="PF05050"/>
    </source>
</evidence>
<comment type="caution">
    <text evidence="2">The sequence shown here is derived from an EMBL/GenBank/DDBJ whole genome shotgun (WGS) entry which is preliminary data.</text>
</comment>
<accession>A0A8E3B328</accession>
<protein>
    <submittedName>
        <fullName evidence="2">FkbM family methyltransferase</fullName>
    </submittedName>
</protein>
<dbReference type="Gene3D" id="3.40.50.150">
    <property type="entry name" value="Vaccinia Virus protein VP39"/>
    <property type="match status" value="1"/>
</dbReference>
<dbReference type="SUPFAM" id="SSF53335">
    <property type="entry name" value="S-adenosyl-L-methionine-dependent methyltransferases"/>
    <property type="match status" value="1"/>
</dbReference>
<dbReference type="AlphaFoldDB" id="A0A8E3B328"/>
<dbReference type="GO" id="GO:0008168">
    <property type="term" value="F:methyltransferase activity"/>
    <property type="evidence" value="ECO:0007669"/>
    <property type="project" value="UniProtKB-KW"/>
</dbReference>
<keyword evidence="2" id="KW-0489">Methyltransferase</keyword>
<evidence type="ECO:0000313" key="2">
    <source>
        <dbReference type="EMBL" id="PWJ87932.1"/>
    </source>
</evidence>
<proteinExistence type="predicted"/>
<dbReference type="NCBIfam" id="TIGR01444">
    <property type="entry name" value="fkbM_fam"/>
    <property type="match status" value="1"/>
</dbReference>
<sequence>MLMAAEGLTTKFIGKTRQSVDVLRTDGLGRFLQLSALSLSEPLRFQWLRRRVAADARQALTRLKVAKRSRGLFIDCGSNIGQGYKFFSQYFTPDHYDYVLIEPNKNCFSYLCALCTGEINIEIIGKAASVRDGQVELFGPPADRAEPTHEGCSIVADHNGSLYQSERFAPDLVETFSLSQMIRAKRDLYDIVILKLDVEGAEYDILDDVLSSGTHRDIFAAYVEFHSLYVRGSEKRRKQVVEREIVHAFSDAGTRFRRWI</sequence>
<dbReference type="PANTHER" id="PTHR34203">
    <property type="entry name" value="METHYLTRANSFERASE, FKBM FAMILY PROTEIN"/>
    <property type="match status" value="1"/>
</dbReference>
<dbReference type="Proteomes" id="UP000245631">
    <property type="component" value="Unassembled WGS sequence"/>
</dbReference>
<organism evidence="2 3">
    <name type="scientific">Rhizobium loti</name>
    <name type="common">Mesorhizobium loti</name>
    <dbReference type="NCBI Taxonomy" id="381"/>
    <lineage>
        <taxon>Bacteria</taxon>
        <taxon>Pseudomonadati</taxon>
        <taxon>Pseudomonadota</taxon>
        <taxon>Alphaproteobacteria</taxon>
        <taxon>Hyphomicrobiales</taxon>
        <taxon>Phyllobacteriaceae</taxon>
        <taxon>Mesorhizobium</taxon>
    </lineage>
</organism>
<dbReference type="InterPro" id="IPR006342">
    <property type="entry name" value="FkbM_mtfrase"/>
</dbReference>
<reference evidence="2 3" key="1">
    <citation type="submission" date="2018-05" db="EMBL/GenBank/DDBJ databases">
        <title>Genomic Encyclopedia of Type Strains, Phase IV (KMG-IV): sequencing the most valuable type-strain genomes for metagenomic binning, comparative biology and taxonomic classification.</title>
        <authorList>
            <person name="Goeker M."/>
        </authorList>
    </citation>
    <scope>NUCLEOTIDE SEQUENCE [LARGE SCALE GENOMIC DNA]</scope>
    <source>
        <strain evidence="2 3">DSM 2626</strain>
    </source>
</reference>
<name>A0A8E3B328_RHILI</name>
<gene>
    <name evidence="2" type="ORF">C8D77_11321</name>
</gene>